<comment type="caution">
    <text evidence="2">The sequence shown here is derived from an EMBL/GenBank/DDBJ whole genome shotgun (WGS) entry which is preliminary data.</text>
</comment>
<proteinExistence type="predicted"/>
<dbReference type="RefSeq" id="WP_191867054.1">
    <property type="nucleotide sequence ID" value="NZ_BMZC01000014.1"/>
</dbReference>
<evidence type="ECO:0000256" key="1">
    <source>
        <dbReference type="SAM" id="Phobius"/>
    </source>
</evidence>
<feature type="transmembrane region" description="Helical" evidence="1">
    <location>
        <begin position="9"/>
        <end position="27"/>
    </location>
</feature>
<protein>
    <submittedName>
        <fullName evidence="2">Uncharacterized protein</fullName>
    </submittedName>
</protein>
<keyword evidence="1" id="KW-0812">Transmembrane</keyword>
<reference evidence="2" key="1">
    <citation type="journal article" date="2014" name="Int. J. Syst. Evol. Microbiol.">
        <title>Complete genome sequence of Corynebacterium casei LMG S-19264T (=DSM 44701T), isolated from a smear-ripened cheese.</title>
        <authorList>
            <consortium name="US DOE Joint Genome Institute (JGI-PGF)"/>
            <person name="Walter F."/>
            <person name="Albersmeier A."/>
            <person name="Kalinowski J."/>
            <person name="Ruckert C."/>
        </authorList>
    </citation>
    <scope>NUCLEOTIDE SEQUENCE</scope>
    <source>
        <strain evidence="2">KCTC 32337</strain>
    </source>
</reference>
<gene>
    <name evidence="2" type="ORF">GCM10011274_40680</name>
</gene>
<name>A0A8H9M264_9ALTE</name>
<reference evidence="2" key="2">
    <citation type="submission" date="2020-09" db="EMBL/GenBank/DDBJ databases">
        <authorList>
            <person name="Sun Q."/>
            <person name="Kim S."/>
        </authorList>
    </citation>
    <scope>NUCLEOTIDE SEQUENCE</scope>
    <source>
        <strain evidence="2">KCTC 32337</strain>
    </source>
</reference>
<dbReference type="AlphaFoldDB" id="A0A8H9M264"/>
<sequence>MTSILKSKLTYVSIVVLVATSALYYFLKPISLWVDLLYTPNAPAAVANDFWKVVLSEDELSASRFVLQPDKFTEVIKGFSENDRVKFKSEVQDGQSYFIKTNITLFRDTVHAFPLFTVIKSKGGEFKVDVEATLLSLPDAMLEDVTRYYQTTSNSAQGWLVAGNKRDEDALSVFSASQIKTTLCNMSDDLSQIATGEIVTFFSECFFQPKVE</sequence>
<dbReference type="Proteomes" id="UP000622604">
    <property type="component" value="Unassembled WGS sequence"/>
</dbReference>
<organism evidence="2 3">
    <name type="scientific">Paraglaciecola chathamensis</name>
    <dbReference type="NCBI Taxonomy" id="368405"/>
    <lineage>
        <taxon>Bacteria</taxon>
        <taxon>Pseudomonadati</taxon>
        <taxon>Pseudomonadota</taxon>
        <taxon>Gammaproteobacteria</taxon>
        <taxon>Alteromonadales</taxon>
        <taxon>Alteromonadaceae</taxon>
        <taxon>Paraglaciecola</taxon>
    </lineage>
</organism>
<keyword evidence="1" id="KW-1133">Transmembrane helix</keyword>
<keyword evidence="1" id="KW-0472">Membrane</keyword>
<evidence type="ECO:0000313" key="3">
    <source>
        <dbReference type="Proteomes" id="UP000622604"/>
    </source>
</evidence>
<evidence type="ECO:0000313" key="2">
    <source>
        <dbReference type="EMBL" id="GGZ78384.1"/>
    </source>
</evidence>
<dbReference type="EMBL" id="BMZC01000014">
    <property type="protein sequence ID" value="GGZ78384.1"/>
    <property type="molecule type" value="Genomic_DNA"/>
</dbReference>
<accession>A0A8H9M264</accession>